<organism evidence="2">
    <name type="scientific">Rhipicephalus microplus</name>
    <name type="common">Cattle tick</name>
    <name type="synonym">Boophilus microplus</name>
    <dbReference type="NCBI Taxonomy" id="6941"/>
    <lineage>
        <taxon>Eukaryota</taxon>
        <taxon>Metazoa</taxon>
        <taxon>Ecdysozoa</taxon>
        <taxon>Arthropoda</taxon>
        <taxon>Chelicerata</taxon>
        <taxon>Arachnida</taxon>
        <taxon>Acari</taxon>
        <taxon>Parasitiformes</taxon>
        <taxon>Ixodida</taxon>
        <taxon>Ixodoidea</taxon>
        <taxon>Ixodidae</taxon>
        <taxon>Rhipicephalinae</taxon>
        <taxon>Rhipicephalus</taxon>
        <taxon>Boophilus</taxon>
    </lineage>
</organism>
<evidence type="ECO:0000313" key="2">
    <source>
        <dbReference type="EMBL" id="NOV42584.1"/>
    </source>
</evidence>
<name>A0A6M2D9V1_RHIMP</name>
<feature type="signal peptide" evidence="1">
    <location>
        <begin position="1"/>
        <end position="18"/>
    </location>
</feature>
<protein>
    <submittedName>
        <fullName evidence="2">Putative secreted protein</fullName>
    </submittedName>
</protein>
<proteinExistence type="predicted"/>
<dbReference type="AlphaFoldDB" id="A0A6M2D9V1"/>
<sequence length="134" mass="15182">MAHCVCYSFLHITSVSWATANYLSAPFEMERPHGNDTLDLADHVCNFVRFSLTTHFFFFPRAHKSIAVAAFFIAHRPNFIEKTASGMGSRRIATGHGAFVGSRRVELTKNGQCVFLFIVPSRSRCTYCCFFFLL</sequence>
<keyword evidence="1" id="KW-0732">Signal</keyword>
<feature type="chain" id="PRO_5026712726" evidence="1">
    <location>
        <begin position="19"/>
        <end position="134"/>
    </location>
</feature>
<accession>A0A6M2D9V1</accession>
<reference evidence="2" key="1">
    <citation type="submission" date="2019-09" db="EMBL/GenBank/DDBJ databases">
        <title>Organ-specific transcriptomic study of the physiology of the cattle tick, Rhipicephalus microplus.</title>
        <authorList>
            <person name="Tirloni L."/>
            <person name="Braz G."/>
            <person name="Gandara A.C.P."/>
            <person name="Sabadin G.A."/>
            <person name="da Silva R.M."/>
            <person name="Guizzo M.G."/>
            <person name="Machado J.A."/>
            <person name="Costa E.P."/>
            <person name="Gomes H.F."/>
            <person name="Moraes J."/>
            <person name="Mota M.B.S."/>
            <person name="Mesquita R.D."/>
            <person name="Alvarenga P.H."/>
            <person name="Alves F."/>
            <person name="Seixas A."/>
            <person name="da Fonseca R.N."/>
            <person name="Fogaca A."/>
            <person name="Logullo C."/>
            <person name="Tanaka A."/>
            <person name="Daffre S."/>
            <person name="Termignoni C."/>
            <person name="Vaz I.S.Jr."/>
            <person name="Oliveira P.L."/>
            <person name="Ribeiro J.M."/>
        </authorList>
    </citation>
    <scope>NUCLEOTIDE SEQUENCE</scope>
    <source>
        <strain evidence="2">Porto Alegre</strain>
    </source>
</reference>
<evidence type="ECO:0000256" key="1">
    <source>
        <dbReference type="SAM" id="SignalP"/>
    </source>
</evidence>
<dbReference type="EMBL" id="GHWJ01009847">
    <property type="protein sequence ID" value="NOV42584.1"/>
    <property type="molecule type" value="Transcribed_RNA"/>
</dbReference>